<name>A0A834I0P7_RHYFE</name>
<accession>A0A834I0P7</accession>
<protein>
    <submittedName>
        <fullName evidence="1">Uncharacterized protein</fullName>
    </submittedName>
</protein>
<sequence>MALFLPSNILLLANSPWGTSLTPLDALISPISDTFTNRASCGDRKNRGKHGRDTLLRRFSRRAYAAGEPSDRVLDKKLRSNNGVLEKDARAAVRSGLGGPSSQLIAVTVSTCHCDERRAANVAMLARLSVPLVE</sequence>
<dbReference type="Proteomes" id="UP000625711">
    <property type="component" value="Unassembled WGS sequence"/>
</dbReference>
<keyword evidence="2" id="KW-1185">Reference proteome</keyword>
<evidence type="ECO:0000313" key="1">
    <source>
        <dbReference type="EMBL" id="KAF7271644.1"/>
    </source>
</evidence>
<reference evidence="1" key="1">
    <citation type="submission" date="2020-08" db="EMBL/GenBank/DDBJ databases">
        <title>Genome sequencing and assembly of the red palm weevil Rhynchophorus ferrugineus.</title>
        <authorList>
            <person name="Dias G.B."/>
            <person name="Bergman C.M."/>
            <person name="Manee M."/>
        </authorList>
    </citation>
    <scope>NUCLEOTIDE SEQUENCE</scope>
    <source>
        <strain evidence="1">AA-2017</strain>
        <tissue evidence="1">Whole larva</tissue>
    </source>
</reference>
<gene>
    <name evidence="1" type="ORF">GWI33_015493</name>
</gene>
<dbReference type="AlphaFoldDB" id="A0A834I0P7"/>
<evidence type="ECO:0000313" key="2">
    <source>
        <dbReference type="Proteomes" id="UP000625711"/>
    </source>
</evidence>
<proteinExistence type="predicted"/>
<dbReference type="EMBL" id="JAACXV010013921">
    <property type="protein sequence ID" value="KAF7271644.1"/>
    <property type="molecule type" value="Genomic_DNA"/>
</dbReference>
<comment type="caution">
    <text evidence="1">The sequence shown here is derived from an EMBL/GenBank/DDBJ whole genome shotgun (WGS) entry which is preliminary data.</text>
</comment>
<organism evidence="1 2">
    <name type="scientific">Rhynchophorus ferrugineus</name>
    <name type="common">Red palm weevil</name>
    <name type="synonym">Curculio ferrugineus</name>
    <dbReference type="NCBI Taxonomy" id="354439"/>
    <lineage>
        <taxon>Eukaryota</taxon>
        <taxon>Metazoa</taxon>
        <taxon>Ecdysozoa</taxon>
        <taxon>Arthropoda</taxon>
        <taxon>Hexapoda</taxon>
        <taxon>Insecta</taxon>
        <taxon>Pterygota</taxon>
        <taxon>Neoptera</taxon>
        <taxon>Endopterygota</taxon>
        <taxon>Coleoptera</taxon>
        <taxon>Polyphaga</taxon>
        <taxon>Cucujiformia</taxon>
        <taxon>Curculionidae</taxon>
        <taxon>Dryophthorinae</taxon>
        <taxon>Rhynchophorus</taxon>
    </lineage>
</organism>